<dbReference type="AlphaFoldDB" id="A0A6B3VNT7"/>
<sequence length="216" mass="26124">MNLFERIKNTILADLHDAIDKKEMKNPVALLNQYLRDCEKEAKKVNQLIDRHYQLKEEFFREWKHAEYMARKRQEQSQIAQKAQELELYEMAVQEQQQFEQRAARLKVSYEETVNQLGDLEQKYREMKLKIKDMQMKRMELMGRENVARINQKINKAIYNAETDRAFTRFEEVEHHIANLEARVNHGYERNMFDHRISQLEDTLKNRGNSIEMTKN</sequence>
<evidence type="ECO:0000313" key="3">
    <source>
        <dbReference type="EMBL" id="MBA4535574.1"/>
    </source>
</evidence>
<feature type="coiled-coil region" evidence="2">
    <location>
        <begin position="31"/>
        <end position="137"/>
    </location>
</feature>
<dbReference type="Proteomes" id="UP000472971">
    <property type="component" value="Unassembled WGS sequence"/>
</dbReference>
<dbReference type="Proteomes" id="UP000570010">
    <property type="component" value="Unassembled WGS sequence"/>
</dbReference>
<dbReference type="PANTHER" id="PTHR31088:SF6">
    <property type="entry name" value="PHAGE SHOCK PROTEIN A"/>
    <property type="match status" value="1"/>
</dbReference>
<reference evidence="3 6" key="2">
    <citation type="submission" date="2020-07" db="EMBL/GenBank/DDBJ databases">
        <authorList>
            <person name="Feng H."/>
        </authorList>
    </citation>
    <scope>NUCLEOTIDE SEQUENCE [LARGE SCALE GENOMIC DNA]</scope>
    <source>
        <strain evidence="3">S-12</strain>
        <strain evidence="6">s-12</strain>
    </source>
</reference>
<dbReference type="RefSeq" id="WP_163238829.1">
    <property type="nucleotide sequence ID" value="NZ_CP082780.1"/>
</dbReference>
<dbReference type="InterPro" id="IPR007157">
    <property type="entry name" value="PspA_VIPP1"/>
</dbReference>
<evidence type="ECO:0000313" key="5">
    <source>
        <dbReference type="Proteomes" id="UP000472971"/>
    </source>
</evidence>
<comment type="caution">
    <text evidence="4">The sequence shown here is derived from an EMBL/GenBank/DDBJ whole genome shotgun (WGS) entry which is preliminary data.</text>
</comment>
<evidence type="ECO:0000313" key="6">
    <source>
        <dbReference type="Proteomes" id="UP000570010"/>
    </source>
</evidence>
<evidence type="ECO:0000256" key="1">
    <source>
        <dbReference type="ARBA" id="ARBA00043985"/>
    </source>
</evidence>
<dbReference type="EMBL" id="JAAIWN010000001">
    <property type="protein sequence ID" value="NEY79950.1"/>
    <property type="molecule type" value="Genomic_DNA"/>
</dbReference>
<protein>
    <submittedName>
        <fullName evidence="4">PspA/IM30 family protein</fullName>
    </submittedName>
</protein>
<organism evidence="4 5">
    <name type="scientific">Bacillus aquiflavi</name>
    <dbReference type="NCBI Taxonomy" id="2672567"/>
    <lineage>
        <taxon>Bacteria</taxon>
        <taxon>Bacillati</taxon>
        <taxon>Bacillota</taxon>
        <taxon>Bacilli</taxon>
        <taxon>Bacillales</taxon>
        <taxon>Bacillaceae</taxon>
        <taxon>Bacillus</taxon>
    </lineage>
</organism>
<keyword evidence="2" id="KW-0175">Coiled coil</keyword>
<name>A0A6B3VNT7_9BACI</name>
<dbReference type="PANTHER" id="PTHR31088">
    <property type="entry name" value="MEMBRANE-ASSOCIATED PROTEIN VIPP1, CHLOROPLASTIC"/>
    <property type="match status" value="1"/>
</dbReference>
<dbReference type="Pfam" id="PF04012">
    <property type="entry name" value="PspA_IM30"/>
    <property type="match status" value="1"/>
</dbReference>
<gene>
    <name evidence="4" type="ORF">G4D64_00125</name>
    <name evidence="3" type="ORF">H1Z61_00125</name>
</gene>
<evidence type="ECO:0000256" key="2">
    <source>
        <dbReference type="SAM" id="Coils"/>
    </source>
</evidence>
<accession>A0A6B3VNT7</accession>
<proteinExistence type="inferred from homology"/>
<keyword evidence="5" id="KW-1185">Reference proteome</keyword>
<evidence type="ECO:0000313" key="4">
    <source>
        <dbReference type="EMBL" id="NEY79950.1"/>
    </source>
</evidence>
<dbReference type="EMBL" id="JACEIO010000001">
    <property type="protein sequence ID" value="MBA4535574.1"/>
    <property type="molecule type" value="Genomic_DNA"/>
</dbReference>
<comment type="similarity">
    <text evidence="1">Belongs to the PspA/Vipp/IM30 family.</text>
</comment>
<reference evidence="4 5" key="1">
    <citation type="submission" date="2020-02" db="EMBL/GenBank/DDBJ databases">
        <title>Bacillus aquiflavi sp. nov., isolated from yellow water of strong flavor Chinese baijiu in Yibin region of China.</title>
        <authorList>
            <person name="Xie J."/>
        </authorList>
    </citation>
    <scope>NUCLEOTIDE SEQUENCE [LARGE SCALE GENOMIC DNA]</scope>
    <source>
        <strain evidence="4 5">3H-10</strain>
    </source>
</reference>